<dbReference type="GO" id="GO:0003676">
    <property type="term" value="F:nucleic acid binding"/>
    <property type="evidence" value="ECO:0007669"/>
    <property type="project" value="InterPro"/>
</dbReference>
<name>A0A0G0BAW4_9BACT</name>
<organism evidence="1 2">
    <name type="scientific">Candidatus Nomurabacteria bacterium GW2011_GWE1_35_16</name>
    <dbReference type="NCBI Taxonomy" id="1618761"/>
    <lineage>
        <taxon>Bacteria</taxon>
        <taxon>Candidatus Nomuraibacteriota</taxon>
    </lineage>
</organism>
<gene>
    <name evidence="1" type="ORF">UR64_C0006G0006</name>
</gene>
<dbReference type="InterPro" id="IPR011856">
    <property type="entry name" value="tRNA_endonuc-like_dom_sf"/>
</dbReference>
<dbReference type="Gene3D" id="3.40.1350.10">
    <property type="match status" value="1"/>
</dbReference>
<comment type="caution">
    <text evidence="1">The sequence shown here is derived from an EMBL/GenBank/DDBJ whole genome shotgun (WGS) entry which is preliminary data.</text>
</comment>
<dbReference type="Proteomes" id="UP000034952">
    <property type="component" value="Unassembled WGS sequence"/>
</dbReference>
<reference evidence="1 2" key="1">
    <citation type="journal article" date="2015" name="Nature">
        <title>rRNA introns, odd ribosomes, and small enigmatic genomes across a large radiation of phyla.</title>
        <authorList>
            <person name="Brown C.T."/>
            <person name="Hug L.A."/>
            <person name="Thomas B.C."/>
            <person name="Sharon I."/>
            <person name="Castelle C.J."/>
            <person name="Singh A."/>
            <person name="Wilkins M.J."/>
            <person name="Williams K.H."/>
            <person name="Banfield J.F."/>
        </authorList>
    </citation>
    <scope>NUCLEOTIDE SEQUENCE [LARGE SCALE GENOMIC DNA]</scope>
</reference>
<evidence type="ECO:0000313" key="1">
    <source>
        <dbReference type="EMBL" id="KKP66479.1"/>
    </source>
</evidence>
<dbReference type="AlphaFoldDB" id="A0A0G0BAW4"/>
<proteinExistence type="predicted"/>
<protein>
    <recommendedName>
        <fullName evidence="3">PD(D/E)XK endonuclease domain-containing protein</fullName>
    </recommendedName>
</protein>
<sequence length="166" mass="19331">MAKQKTQKQNIGNAGEYYIASRLSALNFVATITLGRAEKYDILTLSPKGKLSKISIKTKEVENTNGFILSIKDETGQSDDFYYIFVKLNEFEREPDFWVIPSNIVCPLLREGHDKWRNTLGKNNKKHGVSNVRYLPIRLKGSDKLYYPQNWETKMEKYYKNLEQLL</sequence>
<accession>A0A0G0BAW4</accession>
<dbReference type="EMBL" id="LBPY01000006">
    <property type="protein sequence ID" value="KKP66479.1"/>
    <property type="molecule type" value="Genomic_DNA"/>
</dbReference>
<evidence type="ECO:0000313" key="2">
    <source>
        <dbReference type="Proteomes" id="UP000034952"/>
    </source>
</evidence>
<evidence type="ECO:0008006" key="3">
    <source>
        <dbReference type="Google" id="ProtNLM"/>
    </source>
</evidence>